<feature type="domain" description="WW" evidence="11">
    <location>
        <begin position="267"/>
        <end position="300"/>
    </location>
</feature>
<feature type="compositionally biased region" description="Low complexity" evidence="10">
    <location>
        <begin position="160"/>
        <end position="180"/>
    </location>
</feature>
<reference evidence="13 14" key="1">
    <citation type="journal article" date="2008" name="Science">
        <title>The Physcomitrella genome reveals evolutionary insights into the conquest of land by plants.</title>
        <authorList>
            <person name="Rensing S."/>
            <person name="Lang D."/>
            <person name="Zimmer A."/>
            <person name="Terry A."/>
            <person name="Salamov A."/>
            <person name="Shapiro H."/>
            <person name="Nishiyama T."/>
            <person name="Perroud P.-F."/>
            <person name="Lindquist E."/>
            <person name="Kamisugi Y."/>
            <person name="Tanahashi T."/>
            <person name="Sakakibara K."/>
            <person name="Fujita T."/>
            <person name="Oishi K."/>
            <person name="Shin-I T."/>
            <person name="Kuroki Y."/>
            <person name="Toyoda A."/>
            <person name="Suzuki Y."/>
            <person name="Hashimoto A."/>
            <person name="Yamaguchi K."/>
            <person name="Sugano A."/>
            <person name="Kohara Y."/>
            <person name="Fujiyama A."/>
            <person name="Anterola A."/>
            <person name="Aoki S."/>
            <person name="Ashton N."/>
            <person name="Barbazuk W.B."/>
            <person name="Barker E."/>
            <person name="Bennetzen J."/>
            <person name="Bezanilla M."/>
            <person name="Blankenship R."/>
            <person name="Cho S.H."/>
            <person name="Dutcher S."/>
            <person name="Estelle M."/>
            <person name="Fawcett J.A."/>
            <person name="Gundlach H."/>
            <person name="Hanada K."/>
            <person name="Heyl A."/>
            <person name="Hicks K.A."/>
            <person name="Hugh J."/>
            <person name="Lohr M."/>
            <person name="Mayer K."/>
            <person name="Melkozernov A."/>
            <person name="Murata T."/>
            <person name="Nelson D."/>
            <person name="Pils B."/>
            <person name="Prigge M."/>
            <person name="Reiss B."/>
            <person name="Renner T."/>
            <person name="Rombauts S."/>
            <person name="Rushton P."/>
            <person name="Sanderfoot A."/>
            <person name="Schween G."/>
            <person name="Shiu S.-H."/>
            <person name="Stueber K."/>
            <person name="Theodoulou F.L."/>
            <person name="Tu H."/>
            <person name="Van de Peer Y."/>
            <person name="Verrier P.J."/>
            <person name="Waters E."/>
            <person name="Wood A."/>
            <person name="Yang L."/>
            <person name="Cove D."/>
            <person name="Cuming A."/>
            <person name="Hasebe M."/>
            <person name="Lucas S."/>
            <person name="Mishler D.B."/>
            <person name="Reski R."/>
            <person name="Grigoriev I."/>
            <person name="Quatrano R.S."/>
            <person name="Boore J.L."/>
        </authorList>
    </citation>
    <scope>NUCLEOTIDE SEQUENCE [LARGE SCALE GENOMIC DNA]</scope>
    <source>
        <strain evidence="13 14">cv. Gransden 2004</strain>
    </source>
</reference>
<evidence type="ECO:0000256" key="3">
    <source>
        <dbReference type="ARBA" id="ARBA00022737"/>
    </source>
</evidence>
<evidence type="ECO:0000256" key="4">
    <source>
        <dbReference type="ARBA" id="ARBA00023187"/>
    </source>
</evidence>
<dbReference type="GO" id="GO:0045292">
    <property type="term" value="P:mRNA cis splicing, via spliceosome"/>
    <property type="evidence" value="ECO:0007669"/>
    <property type="project" value="InterPro"/>
</dbReference>
<evidence type="ECO:0000256" key="9">
    <source>
        <dbReference type="SAM" id="Coils"/>
    </source>
</evidence>
<dbReference type="EnsemblPlants" id="Pp3c22_21780V3.4">
    <property type="protein sequence ID" value="Pp3c22_21780V3.4"/>
    <property type="gene ID" value="Pp3c22_21780"/>
</dbReference>
<evidence type="ECO:0000313" key="14">
    <source>
        <dbReference type="Proteomes" id="UP000006727"/>
    </source>
</evidence>
<feature type="region of interest" description="Disordered" evidence="10">
    <location>
        <begin position="348"/>
        <end position="396"/>
    </location>
</feature>
<dbReference type="FunFam" id="1.10.10.440:FF:000013">
    <property type="entry name" value="pre-mRNA-processing protein 40A isoform X1"/>
    <property type="match status" value="1"/>
</dbReference>
<dbReference type="PROSITE" id="PS50020">
    <property type="entry name" value="WW_DOMAIN_2"/>
    <property type="match status" value="2"/>
</dbReference>
<feature type="domain" description="FF" evidence="12">
    <location>
        <begin position="466"/>
        <end position="520"/>
    </location>
</feature>
<dbReference type="GO" id="GO:0070063">
    <property type="term" value="F:RNA polymerase binding"/>
    <property type="evidence" value="ECO:0007669"/>
    <property type="project" value="UniProtKB-ARBA"/>
</dbReference>
<evidence type="ECO:0000256" key="10">
    <source>
        <dbReference type="SAM" id="MobiDB-lite"/>
    </source>
</evidence>
<evidence type="ECO:0000256" key="6">
    <source>
        <dbReference type="ARBA" id="ARBA00056384"/>
    </source>
</evidence>
<dbReference type="SMART" id="SM00456">
    <property type="entry name" value="WW"/>
    <property type="match status" value="2"/>
</dbReference>
<feature type="coiled-coil region" evidence="9">
    <location>
        <begin position="646"/>
        <end position="688"/>
    </location>
</feature>
<protein>
    <submittedName>
        <fullName evidence="13">Uncharacterized protein</fullName>
    </submittedName>
</protein>
<organism evidence="13 14">
    <name type="scientific">Physcomitrium patens</name>
    <name type="common">Spreading-leaved earth moss</name>
    <name type="synonym">Physcomitrella patens</name>
    <dbReference type="NCBI Taxonomy" id="3218"/>
    <lineage>
        <taxon>Eukaryota</taxon>
        <taxon>Viridiplantae</taxon>
        <taxon>Streptophyta</taxon>
        <taxon>Embryophyta</taxon>
        <taxon>Bryophyta</taxon>
        <taxon>Bryophytina</taxon>
        <taxon>Bryopsida</taxon>
        <taxon>Funariidae</taxon>
        <taxon>Funariales</taxon>
        <taxon>Funariaceae</taxon>
        <taxon>Physcomitrium</taxon>
    </lineage>
</organism>
<dbReference type="InterPro" id="IPR039726">
    <property type="entry name" value="Prp40-like"/>
</dbReference>
<comment type="subunit">
    <text evidence="8">Interacts (via the WW domains) with the phosphorylated C-terminal domain of NRPB1 (via CTD domain).</text>
</comment>
<evidence type="ECO:0000259" key="11">
    <source>
        <dbReference type="PROSITE" id="PS50020"/>
    </source>
</evidence>
<dbReference type="FunFam" id="1.10.10.440:FF:000019">
    <property type="entry name" value="Pre-mRNA-processing protein 40A"/>
    <property type="match status" value="1"/>
</dbReference>
<keyword evidence="14" id="KW-1185">Reference proteome</keyword>
<dbReference type="Proteomes" id="UP000006727">
    <property type="component" value="Chromosome 22"/>
</dbReference>
<dbReference type="Gramene" id="Pp3c22_21780V3.3">
    <property type="protein sequence ID" value="Pp3c22_21780V3.3"/>
    <property type="gene ID" value="Pp3c22_21780"/>
</dbReference>
<dbReference type="PROSITE" id="PS51676">
    <property type="entry name" value="FF"/>
    <property type="match status" value="5"/>
</dbReference>
<dbReference type="FunFam" id="2.20.70.10:FF:000228">
    <property type="entry name" value="Pre-mRNA-processing protein 40A"/>
    <property type="match status" value="1"/>
</dbReference>
<evidence type="ECO:0000256" key="8">
    <source>
        <dbReference type="ARBA" id="ARBA00064817"/>
    </source>
</evidence>
<dbReference type="Gene3D" id="1.10.10.440">
    <property type="entry name" value="FF domain"/>
    <property type="match status" value="5"/>
</dbReference>
<dbReference type="EnsemblPlants" id="Pp3c22_21780V3.3">
    <property type="protein sequence ID" value="Pp3c22_21780V3.3"/>
    <property type="gene ID" value="Pp3c22_21780"/>
</dbReference>
<feature type="compositionally biased region" description="Low complexity" evidence="10">
    <location>
        <begin position="192"/>
        <end position="212"/>
    </location>
</feature>
<dbReference type="Gene3D" id="2.20.70.10">
    <property type="match status" value="2"/>
</dbReference>
<dbReference type="FunFam" id="1.10.10.440:FF:000024">
    <property type="entry name" value="Pre-mRNA-processing protein 40A"/>
    <property type="match status" value="1"/>
</dbReference>
<feature type="region of interest" description="Disordered" evidence="10">
    <location>
        <begin position="868"/>
        <end position="946"/>
    </location>
</feature>
<feature type="compositionally biased region" description="Low complexity" evidence="10">
    <location>
        <begin position="83"/>
        <end position="127"/>
    </location>
</feature>
<proteinExistence type="inferred from homology"/>
<comment type="similarity">
    <text evidence="7">Belongs to the PRPF40 family.</text>
</comment>
<dbReference type="Pfam" id="PF00397">
    <property type="entry name" value="WW"/>
    <property type="match status" value="2"/>
</dbReference>
<name>A0A7I4CDU0_PHYPA</name>
<feature type="compositionally biased region" description="Polar residues" evidence="10">
    <location>
        <begin position="361"/>
        <end position="378"/>
    </location>
</feature>
<evidence type="ECO:0000256" key="2">
    <source>
        <dbReference type="ARBA" id="ARBA00022664"/>
    </source>
</evidence>
<feature type="domain" description="FF" evidence="12">
    <location>
        <begin position="674"/>
        <end position="736"/>
    </location>
</feature>
<feature type="compositionally biased region" description="Basic residues" evidence="10">
    <location>
        <begin position="874"/>
        <end position="911"/>
    </location>
</feature>
<evidence type="ECO:0000256" key="1">
    <source>
        <dbReference type="ARBA" id="ARBA00004123"/>
    </source>
</evidence>
<accession>A0A7I4CDU0</accession>
<comment type="function">
    <text evidence="6">Binds the phosphorylated C-terminal domain (CTD) of the largest subunit of RNA polymerase II and functions as a scaffold for RNA processing machineries. May be involved in pre-mRNA splicing.</text>
</comment>
<feature type="compositionally biased region" description="Low complexity" evidence="10">
    <location>
        <begin position="379"/>
        <end position="395"/>
    </location>
</feature>
<evidence type="ECO:0000256" key="5">
    <source>
        <dbReference type="ARBA" id="ARBA00023242"/>
    </source>
</evidence>
<feature type="domain" description="WW" evidence="11">
    <location>
        <begin position="308"/>
        <end position="341"/>
    </location>
</feature>
<dbReference type="GO" id="GO:0005634">
    <property type="term" value="C:nucleus"/>
    <property type="evidence" value="ECO:0007669"/>
    <property type="project" value="UniProtKB-SubCell"/>
</dbReference>
<feature type="domain" description="FF" evidence="12">
    <location>
        <begin position="533"/>
        <end position="588"/>
    </location>
</feature>
<dbReference type="Pfam" id="PF25432">
    <property type="entry name" value="FF_PRPF40A"/>
    <property type="match status" value="1"/>
</dbReference>
<sequence>MAQQQVGPPGAGRGRGMTLPAWMTGGPPSPGMPPGAGPPQSHLQTNPGAVGAMPPRMMGMGPSGPSPNFQSAPQMQYRPGCPPQQGQQFMGPGGQQYRPGVGMGPPQQLGMPPNMQGMNPQQPQQFPARPPPQQPQGQPSSQGSGMPFGVQQRPMTSTLQPPQAQQQQPSSHQQQQQQSVPLPPVPGNHTLQPASSYPFSSASSFSQPPVSYGLAPPYQVPTQLQNQQLQPVSQPWSGVGGQTNAQSVSLQPVQPPLVSGISIAAASSGAADWQEHVAPDGRRYYYNRRTKQSSWEKPTELMTPTERADASTPWKEFTTADGRKYYYNKVTKQSKWTMPDEMKLAREQAEKAAGLPVSQPAVLTSSTSLKQPASTGVHSSQTTNSTGAATSSTPTLMGAATTANSKLQVVSDVKKELEEEVADGTSAQELEEAKKVMVVTSKVNISPVPEEKPTLVSEEPQTYASKTEAKNAFKELLESVHIEADCTWEQAMRVIINDKRYGALKTLGERKQAFNEYLAHRKKQESEEKRVKQKVAREQFLTMLEECKDLTSSMRWSKALSMFEDDPRFLAVEKDREREELFEDYMIDLERKEREKAREERKKHISEYRSFLESCDFIKANTQWRKVQDRLEDDERCSRLDKLDRLEVFQEYIRELEKEEEEEKRKQKEQLRRKERKHRDEFRKLMDEHKAAGILTAKTAWRDYLMKVKDNSAYQAVASNTSGTTPKELFEDVIEELVKQYHEDKARAKDVMKAGKISVGATWTFDKFKAAYAEAGDLAAIAEPNLKLVFEDYVERAKEKEEKEAKKRRRMADDFTNLLRSTKAVTSSSKWEDVKLLIEVSQEYRALSDDGHRKKLFEEYVLHLAHKAKEKEKKRAPKKRSRRRRRRRKTRIRRKIRIRTRTRTRRKTRTKIRIERGEKRKRKRRIRKRRSLDMKSPSYMSMKWKE</sequence>
<comment type="subcellular location">
    <subcellularLocation>
        <location evidence="1">Nucleus</location>
    </subcellularLocation>
</comment>
<evidence type="ECO:0000259" key="12">
    <source>
        <dbReference type="PROSITE" id="PS51676"/>
    </source>
</evidence>
<dbReference type="EMBL" id="ABEU02000022">
    <property type="status" value="NOT_ANNOTATED_CDS"/>
    <property type="molecule type" value="Genomic_DNA"/>
</dbReference>
<dbReference type="PANTHER" id="PTHR11864">
    <property type="entry name" value="PRE-MRNA-PROCESSING PROTEIN PRP40"/>
    <property type="match status" value="1"/>
</dbReference>
<feature type="domain" description="FF" evidence="12">
    <location>
        <begin position="601"/>
        <end position="655"/>
    </location>
</feature>
<feature type="domain" description="FF" evidence="12">
    <location>
        <begin position="808"/>
        <end position="863"/>
    </location>
</feature>
<keyword evidence="2" id="KW-0507">mRNA processing</keyword>
<dbReference type="SUPFAM" id="SSF51045">
    <property type="entry name" value="WW domain"/>
    <property type="match status" value="2"/>
</dbReference>
<dbReference type="InterPro" id="IPR002713">
    <property type="entry name" value="FF_domain"/>
</dbReference>
<feature type="region of interest" description="Disordered" evidence="10">
    <location>
        <begin position="1"/>
        <end position="247"/>
    </location>
</feature>
<dbReference type="SMART" id="SM00441">
    <property type="entry name" value="FF"/>
    <property type="match status" value="5"/>
</dbReference>
<evidence type="ECO:0000256" key="7">
    <source>
        <dbReference type="ARBA" id="ARBA00061317"/>
    </source>
</evidence>
<dbReference type="SUPFAM" id="SSF81698">
    <property type="entry name" value="FF domain"/>
    <property type="match status" value="5"/>
</dbReference>
<dbReference type="InterPro" id="IPR036020">
    <property type="entry name" value="WW_dom_sf"/>
</dbReference>
<reference evidence="13" key="3">
    <citation type="submission" date="2020-12" db="UniProtKB">
        <authorList>
            <consortium name="EnsemblPlants"/>
        </authorList>
    </citation>
    <scope>IDENTIFICATION</scope>
</reference>
<keyword evidence="5" id="KW-0539">Nucleus</keyword>
<dbReference type="Gramene" id="Pp3c22_21780V3.4">
    <property type="protein sequence ID" value="Pp3c22_21780V3.4"/>
    <property type="gene ID" value="Pp3c22_21780"/>
</dbReference>
<dbReference type="Gramene" id="Pp3c22_21780V3.2">
    <property type="protein sequence ID" value="Pp3c22_21780V3.2"/>
    <property type="gene ID" value="Pp3c22_21780"/>
</dbReference>
<feature type="compositionally biased region" description="Low complexity" evidence="10">
    <location>
        <begin position="220"/>
        <end position="235"/>
    </location>
</feature>
<keyword evidence="3" id="KW-0677">Repeat</keyword>
<dbReference type="FunFam" id="1.10.10.440:FF:000026">
    <property type="entry name" value="Pre-mRNA-processing protein 40A"/>
    <property type="match status" value="1"/>
</dbReference>
<evidence type="ECO:0000313" key="13">
    <source>
        <dbReference type="EnsemblPlants" id="Pp3c22_21780V3.3"/>
    </source>
</evidence>
<feature type="compositionally biased region" description="Pro residues" evidence="10">
    <location>
        <begin position="27"/>
        <end position="37"/>
    </location>
</feature>
<dbReference type="PROSITE" id="PS01159">
    <property type="entry name" value="WW_DOMAIN_1"/>
    <property type="match status" value="1"/>
</dbReference>
<dbReference type="CDD" id="cd00201">
    <property type="entry name" value="WW"/>
    <property type="match status" value="2"/>
</dbReference>
<dbReference type="EnsemblPlants" id="Pp3c22_21780V3.2">
    <property type="protein sequence ID" value="Pp3c22_21780V3.2"/>
    <property type="gene ID" value="Pp3c22_21780"/>
</dbReference>
<keyword evidence="9" id="KW-0175">Coiled coil</keyword>
<dbReference type="PANTHER" id="PTHR11864:SF0">
    <property type="entry name" value="PRP40 PRE-MRNA PROCESSING FACTOR 40 HOMOLOG A (YEAST)"/>
    <property type="match status" value="1"/>
</dbReference>
<dbReference type="Pfam" id="PF01846">
    <property type="entry name" value="FF"/>
    <property type="match status" value="5"/>
</dbReference>
<dbReference type="AlphaFoldDB" id="A0A7I4CDU0"/>
<feature type="compositionally biased region" description="Basic residues" evidence="10">
    <location>
        <begin position="919"/>
        <end position="930"/>
    </location>
</feature>
<keyword evidence="4" id="KW-0508">mRNA splicing</keyword>
<reference evidence="13 14" key="2">
    <citation type="journal article" date="2018" name="Plant J.">
        <title>The Physcomitrella patens chromosome-scale assembly reveals moss genome structure and evolution.</title>
        <authorList>
            <person name="Lang D."/>
            <person name="Ullrich K.K."/>
            <person name="Murat F."/>
            <person name="Fuchs J."/>
            <person name="Jenkins J."/>
            <person name="Haas F.B."/>
            <person name="Piednoel M."/>
            <person name="Gundlach H."/>
            <person name="Van Bel M."/>
            <person name="Meyberg R."/>
            <person name="Vives C."/>
            <person name="Morata J."/>
            <person name="Symeonidi A."/>
            <person name="Hiss M."/>
            <person name="Muchero W."/>
            <person name="Kamisugi Y."/>
            <person name="Saleh O."/>
            <person name="Blanc G."/>
            <person name="Decker E.L."/>
            <person name="van Gessel N."/>
            <person name="Grimwood J."/>
            <person name="Hayes R.D."/>
            <person name="Graham S.W."/>
            <person name="Gunter L.E."/>
            <person name="McDaniel S.F."/>
            <person name="Hoernstein S.N.W."/>
            <person name="Larsson A."/>
            <person name="Li F.W."/>
            <person name="Perroud P.F."/>
            <person name="Phillips J."/>
            <person name="Ranjan P."/>
            <person name="Rokshar D.S."/>
            <person name="Rothfels C.J."/>
            <person name="Schneider L."/>
            <person name="Shu S."/>
            <person name="Stevenson D.W."/>
            <person name="Thummler F."/>
            <person name="Tillich M."/>
            <person name="Villarreal Aguilar J.C."/>
            <person name="Widiez T."/>
            <person name="Wong G.K."/>
            <person name="Wymore A."/>
            <person name="Zhang Y."/>
            <person name="Zimmer A.D."/>
            <person name="Quatrano R.S."/>
            <person name="Mayer K.F.X."/>
            <person name="Goodstein D."/>
            <person name="Casacuberta J.M."/>
            <person name="Vandepoele K."/>
            <person name="Reski R."/>
            <person name="Cuming A.C."/>
            <person name="Tuskan G.A."/>
            <person name="Maumus F."/>
            <person name="Salse J."/>
            <person name="Schmutz J."/>
            <person name="Rensing S.A."/>
        </authorList>
    </citation>
    <scope>NUCLEOTIDE SEQUENCE [LARGE SCALE GENOMIC DNA]</scope>
    <source>
        <strain evidence="13 14">cv. Gransden 2004</strain>
    </source>
</reference>
<feature type="compositionally biased region" description="Low complexity" evidence="10">
    <location>
        <begin position="135"/>
        <end position="147"/>
    </location>
</feature>
<feature type="compositionally biased region" description="Low complexity" evidence="10">
    <location>
        <begin position="47"/>
        <end position="60"/>
    </location>
</feature>
<dbReference type="InterPro" id="IPR001202">
    <property type="entry name" value="WW_dom"/>
</dbReference>
<dbReference type="FunFam" id="1.10.10.440:FF:000022">
    <property type="entry name" value="Pre-mRNA-processing protein 40A"/>
    <property type="match status" value="1"/>
</dbReference>
<dbReference type="InterPro" id="IPR036517">
    <property type="entry name" value="FF_domain_sf"/>
</dbReference>